<dbReference type="PANTHER" id="PTHR30303">
    <property type="entry name" value="HYDROGENASE ISOENZYMES FORMATION PROTEIN HYPE"/>
    <property type="match status" value="1"/>
</dbReference>
<dbReference type="InterPro" id="IPR036676">
    <property type="entry name" value="PurM-like_C_sf"/>
</dbReference>
<protein>
    <submittedName>
        <fullName evidence="4">Hydrogenase expression/formation protein HypE</fullName>
    </submittedName>
</protein>
<dbReference type="SUPFAM" id="SSF55326">
    <property type="entry name" value="PurM N-terminal domain-like"/>
    <property type="match status" value="1"/>
</dbReference>
<dbReference type="Pfam" id="PF02769">
    <property type="entry name" value="AIRS_C"/>
    <property type="match status" value="1"/>
</dbReference>
<dbReference type="PANTHER" id="PTHR30303:SF0">
    <property type="entry name" value="CARBAMOYL DEHYDRATASE HYPE"/>
    <property type="match status" value="1"/>
</dbReference>
<sequence length="343" mass="37147">MDCPKPETEFEKILLAHGSGGSLTGKLIRDIFIKSFNNDLLNKEHDGAVFNINGYKLAFTTDSFVVNPIFFPGGNIGELAVYGTVNDLSMCGAKPLFLSASFIIEEGFEILTLQQIAVSMKTAADRCNVQIITGDTKVVEKGKGDKIFINTSGIGIVSDEVDISPSNIKAGDKIILSGTIADHGIAVLSERENLVFQSQIKSDTAPLNELVEVMLNASKNIHVLRDPTRGGLAASLNEIASKSAAGILIHQEKIRIKKEVKAACEIFGLDPLYIANEGKLICFAAPEDADNLLNVMRDHPLGKDSEIIGEVINEYKGKVILKTSIGTKRILDLHTVEQLPRIC</sequence>
<evidence type="ECO:0000259" key="3">
    <source>
        <dbReference type="Pfam" id="PF02769"/>
    </source>
</evidence>
<dbReference type="Gene3D" id="3.90.650.10">
    <property type="entry name" value="PurM-like C-terminal domain"/>
    <property type="match status" value="1"/>
</dbReference>
<dbReference type="InterPro" id="IPR036921">
    <property type="entry name" value="PurM-like_N_sf"/>
</dbReference>
<dbReference type="AlphaFoldDB" id="A0A832D2B0"/>
<dbReference type="PIRSF" id="PIRSF005644">
    <property type="entry name" value="Hdrgns_mtr_HypE"/>
    <property type="match status" value="1"/>
</dbReference>
<comment type="caution">
    <text evidence="4">The sequence shown here is derived from an EMBL/GenBank/DDBJ whole genome shotgun (WGS) entry which is preliminary data.</text>
</comment>
<dbReference type="Gene3D" id="3.30.1330.10">
    <property type="entry name" value="PurM-like, N-terminal domain"/>
    <property type="match status" value="1"/>
</dbReference>
<dbReference type="SUPFAM" id="SSF56042">
    <property type="entry name" value="PurM C-terminal domain-like"/>
    <property type="match status" value="1"/>
</dbReference>
<dbReference type="EMBL" id="DSVI01000014">
    <property type="protein sequence ID" value="HGT48333.1"/>
    <property type="molecule type" value="Genomic_DNA"/>
</dbReference>
<proteinExistence type="inferred from homology"/>
<dbReference type="CDD" id="cd02197">
    <property type="entry name" value="HypE"/>
    <property type="match status" value="1"/>
</dbReference>
<evidence type="ECO:0000259" key="2">
    <source>
        <dbReference type="Pfam" id="PF00586"/>
    </source>
</evidence>
<feature type="domain" description="PurM-like C-terminal" evidence="3">
    <location>
        <begin position="169"/>
        <end position="321"/>
    </location>
</feature>
<dbReference type="InterPro" id="IPR010918">
    <property type="entry name" value="PurM-like_C_dom"/>
</dbReference>
<dbReference type="Pfam" id="PF00586">
    <property type="entry name" value="AIRS"/>
    <property type="match status" value="1"/>
</dbReference>
<reference evidence="4" key="1">
    <citation type="journal article" date="2020" name="mSystems">
        <title>Genome- and Community-Level Interaction Insights into Carbon Utilization and Element Cycling Functions of Hydrothermarchaeota in Hydrothermal Sediment.</title>
        <authorList>
            <person name="Zhou Z."/>
            <person name="Liu Y."/>
            <person name="Xu W."/>
            <person name="Pan J."/>
            <person name="Luo Z.H."/>
            <person name="Li M."/>
        </authorList>
    </citation>
    <scope>NUCLEOTIDE SEQUENCE [LARGE SCALE GENOMIC DNA]</scope>
    <source>
        <strain evidence="4">SpSt-500</strain>
    </source>
</reference>
<gene>
    <name evidence="4" type="primary">hypE</name>
    <name evidence="4" type="ORF">ENS56_09875</name>
</gene>
<name>A0A832D2B0_9BACT</name>
<dbReference type="GO" id="GO:0051604">
    <property type="term" value="P:protein maturation"/>
    <property type="evidence" value="ECO:0007669"/>
    <property type="project" value="TreeGrafter"/>
</dbReference>
<evidence type="ECO:0000256" key="1">
    <source>
        <dbReference type="ARBA" id="ARBA00006243"/>
    </source>
</evidence>
<dbReference type="NCBIfam" id="TIGR02124">
    <property type="entry name" value="hypE"/>
    <property type="match status" value="1"/>
</dbReference>
<accession>A0A832D2B0</accession>
<dbReference type="InterPro" id="IPR011854">
    <property type="entry name" value="HypE"/>
</dbReference>
<organism evidence="4">
    <name type="scientific">Ignavibacterium album</name>
    <dbReference type="NCBI Taxonomy" id="591197"/>
    <lineage>
        <taxon>Bacteria</taxon>
        <taxon>Pseudomonadati</taxon>
        <taxon>Ignavibacteriota</taxon>
        <taxon>Ignavibacteria</taxon>
        <taxon>Ignavibacteriales</taxon>
        <taxon>Ignavibacteriaceae</taxon>
        <taxon>Ignavibacterium</taxon>
    </lineage>
</organism>
<evidence type="ECO:0000313" key="4">
    <source>
        <dbReference type="EMBL" id="HGT48333.1"/>
    </source>
</evidence>
<comment type="similarity">
    <text evidence="1">Belongs to the HypE family.</text>
</comment>
<dbReference type="InterPro" id="IPR016188">
    <property type="entry name" value="PurM-like_N"/>
</dbReference>
<feature type="domain" description="PurM-like N-terminal" evidence="2">
    <location>
        <begin position="45"/>
        <end position="157"/>
    </location>
</feature>